<proteinExistence type="predicted"/>
<dbReference type="SMART" id="SM00345">
    <property type="entry name" value="HTH_GNTR"/>
    <property type="match status" value="1"/>
</dbReference>
<evidence type="ECO:0000256" key="4">
    <source>
        <dbReference type="SAM" id="MobiDB-lite"/>
    </source>
</evidence>
<gene>
    <name evidence="6" type="ORF">E0493_12055</name>
</gene>
<name>A0A845BFH0_9PROT</name>
<evidence type="ECO:0000313" key="7">
    <source>
        <dbReference type="Proteomes" id="UP000460715"/>
    </source>
</evidence>
<dbReference type="Proteomes" id="UP000460715">
    <property type="component" value="Unassembled WGS sequence"/>
</dbReference>
<dbReference type="EMBL" id="SNVJ01000009">
    <property type="protein sequence ID" value="MXP64077.1"/>
    <property type="molecule type" value="Genomic_DNA"/>
</dbReference>
<evidence type="ECO:0000256" key="1">
    <source>
        <dbReference type="ARBA" id="ARBA00023015"/>
    </source>
</evidence>
<dbReference type="InterPro" id="IPR000524">
    <property type="entry name" value="Tscrpt_reg_HTH_GntR"/>
</dbReference>
<dbReference type="PANTHER" id="PTHR43537">
    <property type="entry name" value="TRANSCRIPTIONAL REGULATOR, GNTR FAMILY"/>
    <property type="match status" value="1"/>
</dbReference>
<feature type="domain" description="HTH gntR-type" evidence="5">
    <location>
        <begin position="29"/>
        <end position="96"/>
    </location>
</feature>
<dbReference type="InterPro" id="IPR011711">
    <property type="entry name" value="GntR_C"/>
</dbReference>
<sequence>MAPGPRSKDAPVPSAPLPDAAEADPALGRTIYQRVHERLRNDILAGRIPPGGRLKIAELARLYGLSQMPVREALQQLQGEGLVILSPNRGARVRAMDAAFIRSLFDIREALEGFLTRQAATRVTPAVIEQLRGIQRRYDAAVESGELRACSALNRAFHEAILRAAGNAEAIRLLNQHTALIIALRGRAGYAPGRLAAIRQEHWALVEALARGDGAAAQRIHAAHVRRAAADMLAMLRATAPAGCDATPTARRAAGG</sequence>
<dbReference type="Pfam" id="PF07729">
    <property type="entry name" value="FCD"/>
    <property type="match status" value="1"/>
</dbReference>
<dbReference type="SUPFAM" id="SSF46785">
    <property type="entry name" value="Winged helix' DNA-binding domain"/>
    <property type="match status" value="1"/>
</dbReference>
<organism evidence="6 7">
    <name type="scientific">Teichococcus coralli</name>
    <dbReference type="NCBI Taxonomy" id="2545983"/>
    <lineage>
        <taxon>Bacteria</taxon>
        <taxon>Pseudomonadati</taxon>
        <taxon>Pseudomonadota</taxon>
        <taxon>Alphaproteobacteria</taxon>
        <taxon>Acetobacterales</taxon>
        <taxon>Roseomonadaceae</taxon>
        <taxon>Roseomonas</taxon>
    </lineage>
</organism>
<dbReference type="GO" id="GO:0003677">
    <property type="term" value="F:DNA binding"/>
    <property type="evidence" value="ECO:0007669"/>
    <property type="project" value="UniProtKB-KW"/>
</dbReference>
<accession>A0A845BFH0</accession>
<evidence type="ECO:0000256" key="3">
    <source>
        <dbReference type="ARBA" id="ARBA00023163"/>
    </source>
</evidence>
<dbReference type="Gene3D" id="1.20.120.530">
    <property type="entry name" value="GntR ligand-binding domain-like"/>
    <property type="match status" value="1"/>
</dbReference>
<dbReference type="PROSITE" id="PS50949">
    <property type="entry name" value="HTH_GNTR"/>
    <property type="match status" value="1"/>
</dbReference>
<comment type="caution">
    <text evidence="6">The sequence shown here is derived from an EMBL/GenBank/DDBJ whole genome shotgun (WGS) entry which is preliminary data.</text>
</comment>
<dbReference type="InterPro" id="IPR036388">
    <property type="entry name" value="WH-like_DNA-bd_sf"/>
</dbReference>
<protein>
    <submittedName>
        <fullName evidence="6">GntR family transcriptional regulator</fullName>
    </submittedName>
</protein>
<dbReference type="CDD" id="cd07377">
    <property type="entry name" value="WHTH_GntR"/>
    <property type="match status" value="1"/>
</dbReference>
<evidence type="ECO:0000259" key="5">
    <source>
        <dbReference type="PROSITE" id="PS50949"/>
    </source>
</evidence>
<dbReference type="GO" id="GO:0003700">
    <property type="term" value="F:DNA-binding transcription factor activity"/>
    <property type="evidence" value="ECO:0007669"/>
    <property type="project" value="InterPro"/>
</dbReference>
<keyword evidence="1" id="KW-0805">Transcription regulation</keyword>
<evidence type="ECO:0000256" key="2">
    <source>
        <dbReference type="ARBA" id="ARBA00023125"/>
    </source>
</evidence>
<dbReference type="InterPro" id="IPR036390">
    <property type="entry name" value="WH_DNA-bd_sf"/>
</dbReference>
<feature type="region of interest" description="Disordered" evidence="4">
    <location>
        <begin position="1"/>
        <end position="23"/>
    </location>
</feature>
<dbReference type="InterPro" id="IPR008920">
    <property type="entry name" value="TF_FadR/GntR_C"/>
</dbReference>
<keyword evidence="7" id="KW-1185">Reference proteome</keyword>
<reference evidence="6 7" key="1">
    <citation type="submission" date="2019-03" db="EMBL/GenBank/DDBJ databases">
        <title>Roseomonas sp. a novel Roseomonas species isolated from Sea whip Gorgonian.</title>
        <authorList>
            <person name="Li F."/>
            <person name="Pan X."/>
            <person name="Huang S."/>
            <person name="Li Z."/>
            <person name="Meng B."/>
        </authorList>
    </citation>
    <scope>NUCLEOTIDE SEQUENCE [LARGE SCALE GENOMIC DNA]</scope>
    <source>
        <strain evidence="6 7">M0104</strain>
    </source>
</reference>
<dbReference type="PANTHER" id="PTHR43537:SF24">
    <property type="entry name" value="GLUCONATE OPERON TRANSCRIPTIONAL REPRESSOR"/>
    <property type="match status" value="1"/>
</dbReference>
<dbReference type="SUPFAM" id="SSF48008">
    <property type="entry name" value="GntR ligand-binding domain-like"/>
    <property type="match status" value="1"/>
</dbReference>
<keyword evidence="2" id="KW-0238">DNA-binding</keyword>
<dbReference type="SMART" id="SM00895">
    <property type="entry name" value="FCD"/>
    <property type="match status" value="1"/>
</dbReference>
<dbReference type="Gene3D" id="1.10.10.10">
    <property type="entry name" value="Winged helix-like DNA-binding domain superfamily/Winged helix DNA-binding domain"/>
    <property type="match status" value="1"/>
</dbReference>
<evidence type="ECO:0000313" key="6">
    <source>
        <dbReference type="EMBL" id="MXP64077.1"/>
    </source>
</evidence>
<dbReference type="Pfam" id="PF00392">
    <property type="entry name" value="GntR"/>
    <property type="match status" value="1"/>
</dbReference>
<keyword evidence="3" id="KW-0804">Transcription</keyword>
<dbReference type="AlphaFoldDB" id="A0A845BFH0"/>